<feature type="domain" description="DUF1648" evidence="2">
    <location>
        <begin position="25"/>
        <end position="70"/>
    </location>
</feature>
<dbReference type="RefSeq" id="WP_306067783.1">
    <property type="nucleotide sequence ID" value="NZ_JAROCA020000001.1"/>
</dbReference>
<organism evidence="3 4">
    <name type="scientific">Tigheibacillus jepli</name>
    <dbReference type="NCBI Taxonomy" id="3035914"/>
    <lineage>
        <taxon>Bacteria</taxon>
        <taxon>Bacillati</taxon>
        <taxon>Bacillota</taxon>
        <taxon>Bacilli</taxon>
        <taxon>Bacillales</taxon>
        <taxon>Bacillaceae</taxon>
        <taxon>Tigheibacillus</taxon>
    </lineage>
</organism>
<reference evidence="3 4" key="1">
    <citation type="submission" date="2023-10" db="EMBL/GenBank/DDBJ databases">
        <title>179-bfca-hs.</title>
        <authorList>
            <person name="Miliotis G."/>
            <person name="Sengupta P."/>
            <person name="Hameed A."/>
            <person name="Chuvochina M."/>
            <person name="Mcdonagh F."/>
            <person name="Simpson A.C."/>
            <person name="Singh N.K."/>
            <person name="Rekha P.D."/>
            <person name="Raman K."/>
            <person name="Hugenholtz P."/>
            <person name="Venkateswaran K."/>
        </authorList>
    </citation>
    <scope>NUCLEOTIDE SEQUENCE [LARGE SCALE GENOMIC DNA]</scope>
    <source>
        <strain evidence="3 4">179-BFC-A-HS</strain>
    </source>
</reference>
<dbReference type="InterPro" id="IPR012867">
    <property type="entry name" value="DUF1648"/>
</dbReference>
<proteinExistence type="predicted"/>
<dbReference type="Pfam" id="PF07853">
    <property type="entry name" value="DUF1648"/>
    <property type="match status" value="1"/>
</dbReference>
<evidence type="ECO:0000256" key="1">
    <source>
        <dbReference type="SAM" id="Phobius"/>
    </source>
</evidence>
<comment type="caution">
    <text evidence="3">The sequence shown here is derived from an EMBL/GenBank/DDBJ whole genome shotgun (WGS) entry which is preliminary data.</text>
</comment>
<feature type="transmembrane region" description="Helical" evidence="1">
    <location>
        <begin position="21"/>
        <end position="40"/>
    </location>
</feature>
<keyword evidence="1" id="KW-0812">Transmembrane</keyword>
<accession>A0ABU5CGU1</accession>
<feature type="transmembrane region" description="Helical" evidence="1">
    <location>
        <begin position="107"/>
        <end position="132"/>
    </location>
</feature>
<evidence type="ECO:0000259" key="2">
    <source>
        <dbReference type="Pfam" id="PF07853"/>
    </source>
</evidence>
<dbReference type="Proteomes" id="UP001228376">
    <property type="component" value="Unassembled WGS sequence"/>
</dbReference>
<keyword evidence="4" id="KW-1185">Reference proteome</keyword>
<gene>
    <name evidence="3" type="ORF">P5G51_006295</name>
</gene>
<name>A0ABU5CGU1_9BACI</name>
<protein>
    <submittedName>
        <fullName evidence="3">DUF1648 domain-containing protein</fullName>
    </submittedName>
</protein>
<feature type="transmembrane region" description="Helical" evidence="1">
    <location>
        <begin position="60"/>
        <end position="80"/>
    </location>
</feature>
<feature type="transmembrane region" description="Helical" evidence="1">
    <location>
        <begin position="138"/>
        <end position="157"/>
    </location>
</feature>
<keyword evidence="1" id="KW-1133">Transmembrane helix</keyword>
<dbReference type="EMBL" id="JAROCA020000001">
    <property type="protein sequence ID" value="MDY0405059.1"/>
    <property type="molecule type" value="Genomic_DNA"/>
</dbReference>
<sequence>MGTNPKINVEVTLSERICTSVAVALIIATFISALHTYLHVPAQVPIHFDLNNKPDRWGSSLTIFLLPLVSLILFIPIYLIGKKPHLHNYPIAVTESNAKQLYQLSRLLVAVMNAEIALTFAVITLEIGVFMAGETFGMWPVVVCIALVIATPIVFIMQMRRKG</sequence>
<evidence type="ECO:0000313" key="4">
    <source>
        <dbReference type="Proteomes" id="UP001228376"/>
    </source>
</evidence>
<evidence type="ECO:0000313" key="3">
    <source>
        <dbReference type="EMBL" id="MDY0405059.1"/>
    </source>
</evidence>
<keyword evidence="1" id="KW-0472">Membrane</keyword>